<sequence>MYWLWCTHKSDPVLPQYAWDKPESPHVETRFIASKKLARYTDAINRRLYREYTRQLFLDRLLFPTFVYTVAL</sequence>
<dbReference type="AlphaFoldDB" id="A0A5P8W0E8"/>
<gene>
    <name evidence="1" type="ORF">GXM_03233</name>
</gene>
<organism evidence="1 2">
    <name type="scientific">Nostoc sphaeroides CCNUC1</name>
    <dbReference type="NCBI Taxonomy" id="2653204"/>
    <lineage>
        <taxon>Bacteria</taxon>
        <taxon>Bacillati</taxon>
        <taxon>Cyanobacteriota</taxon>
        <taxon>Cyanophyceae</taxon>
        <taxon>Nostocales</taxon>
        <taxon>Nostocaceae</taxon>
        <taxon>Nostoc</taxon>
    </lineage>
</organism>
<evidence type="ECO:0000313" key="1">
    <source>
        <dbReference type="EMBL" id="QFS45756.1"/>
    </source>
</evidence>
<dbReference type="RefSeq" id="WP_147337393.1">
    <property type="nucleotide sequence ID" value="NZ_CP045226.1"/>
</dbReference>
<protein>
    <submittedName>
        <fullName evidence="1">Uncharacterized protein</fullName>
    </submittedName>
</protein>
<keyword evidence="2" id="KW-1185">Reference proteome</keyword>
<dbReference type="KEGG" id="nsh:GXM_03233"/>
<evidence type="ECO:0000313" key="2">
    <source>
        <dbReference type="Proteomes" id="UP000326678"/>
    </source>
</evidence>
<accession>A0A5P8W0E8</accession>
<dbReference type="EMBL" id="CP045226">
    <property type="protein sequence ID" value="QFS45756.1"/>
    <property type="molecule type" value="Genomic_DNA"/>
</dbReference>
<name>A0A5P8W0E8_9NOSO</name>
<proteinExistence type="predicted"/>
<dbReference type="Proteomes" id="UP000326678">
    <property type="component" value="Chromosome Gxm1"/>
</dbReference>
<reference evidence="1 2" key="1">
    <citation type="submission" date="2019-10" db="EMBL/GenBank/DDBJ databases">
        <title>Genomic and transcriptomic insights into the perfect genentic adaptation of a filamentous nitrogen-fixing cyanobacterium to rice fields.</title>
        <authorList>
            <person name="Chen Z."/>
        </authorList>
    </citation>
    <scope>NUCLEOTIDE SEQUENCE [LARGE SCALE GENOMIC DNA]</scope>
    <source>
        <strain evidence="1">CCNUC1</strain>
    </source>
</reference>